<evidence type="ECO:0000313" key="2">
    <source>
        <dbReference type="Proteomes" id="UP000325313"/>
    </source>
</evidence>
<name>A0A5B0NV43_PUCGR</name>
<protein>
    <submittedName>
        <fullName evidence="1">Uncharacterized protein</fullName>
    </submittedName>
</protein>
<comment type="caution">
    <text evidence="1">The sequence shown here is derived from an EMBL/GenBank/DDBJ whole genome shotgun (WGS) entry which is preliminary data.</text>
</comment>
<evidence type="ECO:0000313" key="1">
    <source>
        <dbReference type="EMBL" id="KAA1091708.1"/>
    </source>
</evidence>
<dbReference type="EMBL" id="VDEP01000384">
    <property type="protein sequence ID" value="KAA1091708.1"/>
    <property type="molecule type" value="Genomic_DNA"/>
</dbReference>
<proteinExistence type="predicted"/>
<accession>A0A5B0NV43</accession>
<gene>
    <name evidence="1" type="ORF">PGTUg99_010660</name>
</gene>
<sequence length="91" mass="10227">MWKAGKSALIKFMKLSTMLKDSCYTTTLATEGCGLSWLDNILSTFRDNLFTMYSEMLILRGWLPGFVKPVNVGSFEHMVPITSGHVMVMIS</sequence>
<dbReference type="Proteomes" id="UP000325313">
    <property type="component" value="Unassembled WGS sequence"/>
</dbReference>
<organism evidence="1 2">
    <name type="scientific">Puccinia graminis f. sp. tritici</name>
    <dbReference type="NCBI Taxonomy" id="56615"/>
    <lineage>
        <taxon>Eukaryota</taxon>
        <taxon>Fungi</taxon>
        <taxon>Dikarya</taxon>
        <taxon>Basidiomycota</taxon>
        <taxon>Pucciniomycotina</taxon>
        <taxon>Pucciniomycetes</taxon>
        <taxon>Pucciniales</taxon>
        <taxon>Pucciniaceae</taxon>
        <taxon>Puccinia</taxon>
    </lineage>
</organism>
<reference evidence="1 2" key="1">
    <citation type="submission" date="2019-05" db="EMBL/GenBank/DDBJ databases">
        <title>Emergence of the Ug99 lineage of the wheat stem rust pathogen through somatic hybridization.</title>
        <authorList>
            <person name="Li F."/>
            <person name="Upadhyaya N.M."/>
            <person name="Sperschneider J."/>
            <person name="Matny O."/>
            <person name="Nguyen-Phuc H."/>
            <person name="Mago R."/>
            <person name="Raley C."/>
            <person name="Miller M.E."/>
            <person name="Silverstein K.A.T."/>
            <person name="Henningsen E."/>
            <person name="Hirsch C.D."/>
            <person name="Visser B."/>
            <person name="Pretorius Z.A."/>
            <person name="Steffenson B.J."/>
            <person name="Schwessinger B."/>
            <person name="Dodds P.N."/>
            <person name="Figueroa M."/>
        </authorList>
    </citation>
    <scope>NUCLEOTIDE SEQUENCE [LARGE SCALE GENOMIC DNA]</scope>
    <source>
        <strain evidence="1 2">Ug99</strain>
    </source>
</reference>
<dbReference type="AlphaFoldDB" id="A0A5B0NV43"/>